<evidence type="ECO:0000313" key="5">
    <source>
        <dbReference type="EMBL" id="KAE9411307.1"/>
    </source>
</evidence>
<keyword evidence="1" id="KW-0285">Flavoprotein</keyword>
<keyword evidence="6" id="KW-1185">Reference proteome</keyword>
<dbReference type="PANTHER" id="PTHR46720:SF3">
    <property type="entry name" value="FAD-BINDING DOMAIN-CONTAINING PROTEIN-RELATED"/>
    <property type="match status" value="1"/>
</dbReference>
<keyword evidence="3" id="KW-0560">Oxidoreductase</keyword>
<dbReference type="GO" id="GO:0044550">
    <property type="term" value="P:secondary metabolite biosynthetic process"/>
    <property type="evidence" value="ECO:0007669"/>
    <property type="project" value="TreeGrafter"/>
</dbReference>
<feature type="domain" description="FAD-binding" evidence="4">
    <location>
        <begin position="7"/>
        <end position="196"/>
    </location>
</feature>
<dbReference type="SUPFAM" id="SSF51905">
    <property type="entry name" value="FAD/NAD(P)-binding domain"/>
    <property type="match status" value="1"/>
</dbReference>
<reference evidence="5" key="1">
    <citation type="journal article" date="2019" name="Environ. Microbiol.">
        <title>Fungal ecological strategies reflected in gene transcription - a case study of two litter decomposers.</title>
        <authorList>
            <person name="Barbi F."/>
            <person name="Kohler A."/>
            <person name="Barry K."/>
            <person name="Baskaran P."/>
            <person name="Daum C."/>
            <person name="Fauchery L."/>
            <person name="Ihrmark K."/>
            <person name="Kuo A."/>
            <person name="LaButti K."/>
            <person name="Lipzen A."/>
            <person name="Morin E."/>
            <person name="Grigoriev I.V."/>
            <person name="Henrissat B."/>
            <person name="Lindahl B."/>
            <person name="Martin F."/>
        </authorList>
    </citation>
    <scope>NUCLEOTIDE SEQUENCE</scope>
    <source>
        <strain evidence="5">JB14</strain>
    </source>
</reference>
<dbReference type="GO" id="GO:0016491">
    <property type="term" value="F:oxidoreductase activity"/>
    <property type="evidence" value="ECO:0007669"/>
    <property type="project" value="UniProtKB-KW"/>
</dbReference>
<dbReference type="InterPro" id="IPR036188">
    <property type="entry name" value="FAD/NAD-bd_sf"/>
</dbReference>
<name>A0A6A4ITE7_9AGAR</name>
<dbReference type="OrthoDB" id="417877at2759"/>
<dbReference type="PANTHER" id="PTHR46720">
    <property type="entry name" value="HYDROXYLASE, PUTATIVE (AFU_ORTHOLOGUE AFUA_3G01460)-RELATED"/>
    <property type="match status" value="1"/>
</dbReference>
<dbReference type="Proteomes" id="UP000799118">
    <property type="component" value="Unassembled WGS sequence"/>
</dbReference>
<evidence type="ECO:0000256" key="2">
    <source>
        <dbReference type="ARBA" id="ARBA00022827"/>
    </source>
</evidence>
<protein>
    <submittedName>
        <fullName evidence="5">FAD/NAD(P)-binding domain-containing protein</fullName>
    </submittedName>
</protein>
<dbReference type="InterPro" id="IPR051104">
    <property type="entry name" value="FAD_monoxygenase"/>
</dbReference>
<dbReference type="AlphaFoldDB" id="A0A6A4ITE7"/>
<dbReference type="InterPro" id="IPR002938">
    <property type="entry name" value="FAD-bd"/>
</dbReference>
<gene>
    <name evidence="5" type="ORF">BT96DRAFT_983078</name>
</gene>
<evidence type="ECO:0000256" key="1">
    <source>
        <dbReference type="ARBA" id="ARBA00022630"/>
    </source>
</evidence>
<dbReference type="Gene3D" id="3.50.50.60">
    <property type="entry name" value="FAD/NAD(P)-binding domain"/>
    <property type="match status" value="1"/>
</dbReference>
<dbReference type="EMBL" id="ML769383">
    <property type="protein sequence ID" value="KAE9411307.1"/>
    <property type="molecule type" value="Genomic_DNA"/>
</dbReference>
<keyword evidence="2" id="KW-0274">FAD</keyword>
<proteinExistence type="predicted"/>
<evidence type="ECO:0000259" key="4">
    <source>
        <dbReference type="Pfam" id="PF01494"/>
    </source>
</evidence>
<organism evidence="5 6">
    <name type="scientific">Gymnopus androsaceus JB14</name>
    <dbReference type="NCBI Taxonomy" id="1447944"/>
    <lineage>
        <taxon>Eukaryota</taxon>
        <taxon>Fungi</taxon>
        <taxon>Dikarya</taxon>
        <taxon>Basidiomycota</taxon>
        <taxon>Agaricomycotina</taxon>
        <taxon>Agaricomycetes</taxon>
        <taxon>Agaricomycetidae</taxon>
        <taxon>Agaricales</taxon>
        <taxon>Marasmiineae</taxon>
        <taxon>Omphalotaceae</taxon>
        <taxon>Gymnopus</taxon>
    </lineage>
</organism>
<dbReference type="Pfam" id="PF01494">
    <property type="entry name" value="FAD_binding_3"/>
    <property type="match status" value="2"/>
</dbReference>
<dbReference type="PRINTS" id="PR00420">
    <property type="entry name" value="RNGMNOXGNASE"/>
</dbReference>
<feature type="domain" description="FAD-binding" evidence="4">
    <location>
        <begin position="335"/>
        <end position="399"/>
    </location>
</feature>
<dbReference type="SUPFAM" id="SSF54373">
    <property type="entry name" value="FAD-linked reductases, C-terminal domain"/>
    <property type="match status" value="1"/>
</dbReference>
<accession>A0A6A4ITE7</accession>
<dbReference type="GO" id="GO:0071949">
    <property type="term" value="F:FAD binding"/>
    <property type="evidence" value="ECO:0007669"/>
    <property type="project" value="InterPro"/>
</dbReference>
<evidence type="ECO:0000313" key="6">
    <source>
        <dbReference type="Proteomes" id="UP000799118"/>
    </source>
</evidence>
<evidence type="ECO:0000256" key="3">
    <source>
        <dbReference type="ARBA" id="ARBA00023002"/>
    </source>
</evidence>
<sequence length="457" mass="50580">MAESKKFKVGICGGGIGGLVCALAISQHSDIDVDIFESAKSFTEVGAGIGLWPRSWDILKKLGLEDALQQAAQQQLSDLEGNSSLNRSYKIPTSSVPTFNYRKSDQASGIDITTIYAKSGGLLSFYRPDFQNVLLQHLPSTCNLHVSKRIRSYFILESGRIELAFEDETTAIVDVLVGADGIKSAVRRTLLTQEAQNFRQRGSISRATEVQSSVDAIWSGIVAYRTVIPSDLLGKHYPNHPVLTQPTHYLGRNTHVISYPVAQGRLVNFAAFHARYDLDDTTFEGSWNSTVPKQELTDLFRGWEPSVRALVECASDPLKWAIHTVKPLNSYVSSTGAVALLGDAAHGMEPFQGVGAGNGIEDAYVLAAVLGHPKTRKENLNQMLSVYDEIRRPFATDIAYRSREAGKAFALHIENQEFDASKLQDLQQLMETVRERWEYCWNTTLNIDIDIDLKLAP</sequence>